<dbReference type="PANTHER" id="PTHR12599">
    <property type="entry name" value="PTERIN-4-ALPHA-CARBINOLAMINE DEHYDRATASE"/>
    <property type="match status" value="1"/>
</dbReference>
<reference evidence="7 8" key="1">
    <citation type="submission" date="2021-03" db="EMBL/GenBank/DDBJ databases">
        <title>Sequencing the genomes of 1000 actinobacteria strains.</title>
        <authorList>
            <person name="Klenk H.-P."/>
        </authorList>
    </citation>
    <scope>NUCLEOTIDE SEQUENCE [LARGE SCALE GENOMIC DNA]</scope>
    <source>
        <strain evidence="7 8">DSM 16005</strain>
    </source>
</reference>
<dbReference type="Gene3D" id="3.10.180.10">
    <property type="entry name" value="2,3-Dihydroxybiphenyl 1,2-Dioxygenase, domain 1"/>
    <property type="match status" value="1"/>
</dbReference>
<dbReference type="SUPFAM" id="SSF55248">
    <property type="entry name" value="PCD-like"/>
    <property type="match status" value="1"/>
</dbReference>
<dbReference type="Pfam" id="PF18029">
    <property type="entry name" value="Glyoxalase_6"/>
    <property type="match status" value="1"/>
</dbReference>
<protein>
    <recommendedName>
        <fullName evidence="4">Putative pterin-4-alpha-carbinolamine dehydratase</fullName>
        <ecNumber evidence="3">4.2.1.96</ecNumber>
    </recommendedName>
</protein>
<dbReference type="EMBL" id="JAGIOI010000001">
    <property type="protein sequence ID" value="MBP2413597.1"/>
    <property type="molecule type" value="Genomic_DNA"/>
</dbReference>
<comment type="catalytic activity">
    <reaction evidence="1">
        <text>(4aS,6R)-4a-hydroxy-L-erythro-5,6,7,8-tetrahydrobiopterin = (6R)-L-erythro-6,7-dihydrobiopterin + H2O</text>
        <dbReference type="Rhea" id="RHEA:11920"/>
        <dbReference type="ChEBI" id="CHEBI:15377"/>
        <dbReference type="ChEBI" id="CHEBI:15642"/>
        <dbReference type="ChEBI" id="CHEBI:43120"/>
        <dbReference type="EC" id="4.2.1.96"/>
    </reaction>
</comment>
<gene>
    <name evidence="7" type="ORF">JOF48_002396</name>
</gene>
<proteinExistence type="inferred from homology"/>
<evidence type="ECO:0000313" key="8">
    <source>
        <dbReference type="Proteomes" id="UP000711614"/>
    </source>
</evidence>
<evidence type="ECO:0000259" key="6">
    <source>
        <dbReference type="Pfam" id="PF18029"/>
    </source>
</evidence>
<evidence type="ECO:0000256" key="4">
    <source>
        <dbReference type="ARBA" id="ARBA00021735"/>
    </source>
</evidence>
<dbReference type="InterPro" id="IPR036428">
    <property type="entry name" value="PCD_sf"/>
</dbReference>
<accession>A0ABS4YXT2</accession>
<keyword evidence="8" id="KW-1185">Reference proteome</keyword>
<dbReference type="InterPro" id="IPR029068">
    <property type="entry name" value="Glyas_Bleomycin-R_OHBP_Dase"/>
</dbReference>
<dbReference type="Pfam" id="PF01329">
    <property type="entry name" value="Pterin_4a"/>
    <property type="match status" value="1"/>
</dbReference>
<dbReference type="GO" id="GO:0008124">
    <property type="term" value="F:4-alpha-hydroxytetrahydrobiopterin dehydratase activity"/>
    <property type="evidence" value="ECO:0007669"/>
    <property type="project" value="UniProtKB-EC"/>
</dbReference>
<comment type="similarity">
    <text evidence="2">Belongs to the pterin-4-alpha-carbinolamine dehydratase family.</text>
</comment>
<dbReference type="InterPro" id="IPR041581">
    <property type="entry name" value="Glyoxalase_6"/>
</dbReference>
<dbReference type="Gene3D" id="3.30.1360.20">
    <property type="entry name" value="Transcriptional coactivator/pterin dehydratase"/>
    <property type="match status" value="1"/>
</dbReference>
<feature type="domain" description="Glyoxalase-like" evidence="6">
    <location>
        <begin position="113"/>
        <end position="211"/>
    </location>
</feature>
<organism evidence="7 8">
    <name type="scientific">Arthrobacter stackebrandtii</name>
    <dbReference type="NCBI Taxonomy" id="272161"/>
    <lineage>
        <taxon>Bacteria</taxon>
        <taxon>Bacillati</taxon>
        <taxon>Actinomycetota</taxon>
        <taxon>Actinomycetes</taxon>
        <taxon>Micrococcales</taxon>
        <taxon>Micrococcaceae</taxon>
        <taxon>Arthrobacter</taxon>
    </lineage>
</organism>
<dbReference type="InterPro" id="IPR001533">
    <property type="entry name" value="Pterin_deHydtase"/>
</dbReference>
<dbReference type="PANTHER" id="PTHR12599:SF0">
    <property type="entry name" value="PTERIN-4-ALPHA-CARBINOLAMINE DEHYDRATASE"/>
    <property type="match status" value="1"/>
</dbReference>
<comment type="caution">
    <text evidence="7">The sequence shown here is derived from an EMBL/GenBank/DDBJ whole genome shotgun (WGS) entry which is preliminary data.</text>
</comment>
<evidence type="ECO:0000256" key="2">
    <source>
        <dbReference type="ARBA" id="ARBA00006472"/>
    </source>
</evidence>
<evidence type="ECO:0000256" key="1">
    <source>
        <dbReference type="ARBA" id="ARBA00001554"/>
    </source>
</evidence>
<sequence>MGAQDTLTRPEIDAALVELPGWRLRLGGLSAALKCPTSATALDLFATIGALAQAANHHPDVDWRYDTLFVVLSSHDAGNKVTARDVALARAISSAAAEAGAVARPELLRAVEIAMDTADFTAVAPVWAAALGLKAGEPDELRDPAGRLPTMWFQQTETPNANRFHFDIHVPASEAQRVLAEVEAAGATLDRSSAPQFVIATDVQGNRLCICTEEGRDA</sequence>
<dbReference type="RefSeq" id="WP_209681010.1">
    <property type="nucleotide sequence ID" value="NZ_JAGIOI010000001.1"/>
</dbReference>
<evidence type="ECO:0000313" key="7">
    <source>
        <dbReference type="EMBL" id="MBP2413597.1"/>
    </source>
</evidence>
<evidence type="ECO:0000256" key="5">
    <source>
        <dbReference type="ARBA" id="ARBA00023239"/>
    </source>
</evidence>
<dbReference type="EC" id="4.2.1.96" evidence="3"/>
<name>A0ABS4YXT2_9MICC</name>
<keyword evidence="5 7" id="KW-0456">Lyase</keyword>
<dbReference type="Proteomes" id="UP000711614">
    <property type="component" value="Unassembled WGS sequence"/>
</dbReference>
<evidence type="ECO:0000256" key="3">
    <source>
        <dbReference type="ARBA" id="ARBA00013252"/>
    </source>
</evidence>